<dbReference type="GO" id="GO:0005507">
    <property type="term" value="F:copper ion binding"/>
    <property type="evidence" value="ECO:0007669"/>
    <property type="project" value="InterPro"/>
</dbReference>
<dbReference type="InterPro" id="IPR014755">
    <property type="entry name" value="Cu-Rt/internalin_Ig-like"/>
</dbReference>
<keyword evidence="4" id="KW-0186">Copper</keyword>
<dbReference type="RefSeq" id="WP_098006461.1">
    <property type="nucleotide sequence ID" value="NZ_AP022563.1"/>
</dbReference>
<evidence type="ECO:0000313" key="6">
    <source>
        <dbReference type="Proteomes" id="UP000467006"/>
    </source>
</evidence>
<dbReference type="Gene3D" id="2.60.40.1220">
    <property type="match status" value="1"/>
</dbReference>
<dbReference type="OrthoDB" id="5242236at2"/>
<keyword evidence="3" id="KW-0732">Signal</keyword>
<dbReference type="SUPFAM" id="SSF81296">
    <property type="entry name" value="E set domains"/>
    <property type="match status" value="1"/>
</dbReference>
<evidence type="ECO:0000256" key="4">
    <source>
        <dbReference type="ARBA" id="ARBA00023008"/>
    </source>
</evidence>
<dbReference type="InterPro" id="IPR032694">
    <property type="entry name" value="CopC/D"/>
</dbReference>
<sequence length="179" mass="17935">MSTVAAPRFLLAALAAAVLLVTAGATAGPAWAHAALVGTDPAADAEVARPPARVSATFSETMQPQFAAMTVVGPDGAQWGDGEPRVDDTVISVGIRAGAPAGEYTVNYRATSADGHVVNGSWSFRANADAPGSATAAPPPPDAPPVDDASGDGLPVWPFLAAGAVVITLGAAWAVRRQR</sequence>
<dbReference type="GO" id="GO:0005886">
    <property type="term" value="C:plasma membrane"/>
    <property type="evidence" value="ECO:0007669"/>
    <property type="project" value="TreeGrafter"/>
</dbReference>
<accession>A0A7I7K6G1</accession>
<dbReference type="KEGG" id="mdu:MDUV_45450"/>
<dbReference type="GO" id="GO:0046688">
    <property type="term" value="P:response to copper ion"/>
    <property type="evidence" value="ECO:0007669"/>
    <property type="project" value="InterPro"/>
</dbReference>
<dbReference type="Proteomes" id="UP000467006">
    <property type="component" value="Chromosome"/>
</dbReference>
<comment type="subcellular location">
    <subcellularLocation>
        <location evidence="1">Cell envelope</location>
    </subcellularLocation>
</comment>
<dbReference type="EMBL" id="AP022563">
    <property type="protein sequence ID" value="BBX19685.1"/>
    <property type="molecule type" value="Genomic_DNA"/>
</dbReference>
<evidence type="ECO:0000256" key="2">
    <source>
        <dbReference type="ARBA" id="ARBA00022723"/>
    </source>
</evidence>
<dbReference type="InterPro" id="IPR007348">
    <property type="entry name" value="CopC_dom"/>
</dbReference>
<gene>
    <name evidence="5" type="ORF">MDUV_45450</name>
</gene>
<protein>
    <submittedName>
        <fullName evidence="5">Copper resistance protein C</fullName>
    </submittedName>
</protein>
<dbReference type="PANTHER" id="PTHR34820:SF4">
    <property type="entry name" value="INNER MEMBRANE PROTEIN YEBZ"/>
    <property type="match status" value="1"/>
</dbReference>
<dbReference type="GO" id="GO:0042597">
    <property type="term" value="C:periplasmic space"/>
    <property type="evidence" value="ECO:0007669"/>
    <property type="project" value="InterPro"/>
</dbReference>
<dbReference type="InterPro" id="IPR014756">
    <property type="entry name" value="Ig_E-set"/>
</dbReference>
<evidence type="ECO:0000256" key="1">
    <source>
        <dbReference type="ARBA" id="ARBA00004196"/>
    </source>
</evidence>
<name>A0A7I7K6G1_9MYCO</name>
<evidence type="ECO:0000313" key="5">
    <source>
        <dbReference type="EMBL" id="BBX19685.1"/>
    </source>
</evidence>
<dbReference type="GO" id="GO:0006825">
    <property type="term" value="P:copper ion transport"/>
    <property type="evidence" value="ECO:0007669"/>
    <property type="project" value="InterPro"/>
</dbReference>
<dbReference type="AlphaFoldDB" id="A0A7I7K6G1"/>
<dbReference type="PANTHER" id="PTHR34820">
    <property type="entry name" value="INNER MEMBRANE PROTEIN YEBZ"/>
    <property type="match status" value="1"/>
</dbReference>
<dbReference type="GO" id="GO:0030313">
    <property type="term" value="C:cell envelope"/>
    <property type="evidence" value="ECO:0007669"/>
    <property type="project" value="UniProtKB-SubCell"/>
</dbReference>
<proteinExistence type="predicted"/>
<organism evidence="5 6">
    <name type="scientific">Mycolicibacterium duvalii</name>
    <dbReference type="NCBI Taxonomy" id="39688"/>
    <lineage>
        <taxon>Bacteria</taxon>
        <taxon>Bacillati</taxon>
        <taxon>Actinomycetota</taxon>
        <taxon>Actinomycetes</taxon>
        <taxon>Mycobacteriales</taxon>
        <taxon>Mycobacteriaceae</taxon>
        <taxon>Mycolicibacterium</taxon>
    </lineage>
</organism>
<reference evidence="5 6" key="1">
    <citation type="journal article" date="2019" name="Emerg. Microbes Infect.">
        <title>Comprehensive subspecies identification of 175 nontuberculous mycobacteria species based on 7547 genomic profiles.</title>
        <authorList>
            <person name="Matsumoto Y."/>
            <person name="Kinjo T."/>
            <person name="Motooka D."/>
            <person name="Nabeya D."/>
            <person name="Jung N."/>
            <person name="Uechi K."/>
            <person name="Horii T."/>
            <person name="Iida T."/>
            <person name="Fujita J."/>
            <person name="Nakamura S."/>
        </authorList>
    </citation>
    <scope>NUCLEOTIDE SEQUENCE [LARGE SCALE GENOMIC DNA]</scope>
    <source>
        <strain evidence="5 6">JCM 6396</strain>
    </source>
</reference>
<keyword evidence="6" id="KW-1185">Reference proteome</keyword>
<dbReference type="Pfam" id="PF04234">
    <property type="entry name" value="CopC"/>
    <property type="match status" value="1"/>
</dbReference>
<keyword evidence="2" id="KW-0479">Metal-binding</keyword>
<evidence type="ECO:0000256" key="3">
    <source>
        <dbReference type="ARBA" id="ARBA00022729"/>
    </source>
</evidence>